<dbReference type="Pfam" id="PF00126">
    <property type="entry name" value="HTH_1"/>
    <property type="match status" value="1"/>
</dbReference>
<dbReference type="InterPro" id="IPR050176">
    <property type="entry name" value="LTTR"/>
</dbReference>
<dbReference type="GO" id="GO:0003700">
    <property type="term" value="F:DNA-binding transcription factor activity"/>
    <property type="evidence" value="ECO:0007669"/>
    <property type="project" value="InterPro"/>
</dbReference>
<dbReference type="AlphaFoldDB" id="A0A1I4C402"/>
<dbReference type="SUPFAM" id="SSF46785">
    <property type="entry name" value="Winged helix' DNA-binding domain"/>
    <property type="match status" value="1"/>
</dbReference>
<keyword evidence="2" id="KW-0805">Transcription regulation</keyword>
<dbReference type="Gene3D" id="3.40.190.290">
    <property type="match status" value="1"/>
</dbReference>
<dbReference type="OrthoDB" id="9786526at2"/>
<evidence type="ECO:0000256" key="3">
    <source>
        <dbReference type="ARBA" id="ARBA00023125"/>
    </source>
</evidence>
<dbReference type="STRING" id="45496.SAMN04488079_12414"/>
<evidence type="ECO:0000256" key="1">
    <source>
        <dbReference type="ARBA" id="ARBA00009437"/>
    </source>
</evidence>
<evidence type="ECO:0000256" key="4">
    <source>
        <dbReference type="ARBA" id="ARBA00023163"/>
    </source>
</evidence>
<dbReference type="EMBL" id="FOSH01000024">
    <property type="protein sequence ID" value="SFK75503.1"/>
    <property type="molecule type" value="Genomic_DNA"/>
</dbReference>
<protein>
    <submittedName>
        <fullName evidence="6">DNA-binding transcriptional regulator, LysR family</fullName>
    </submittedName>
</protein>
<dbReference type="PRINTS" id="PR00039">
    <property type="entry name" value="HTHLYSR"/>
</dbReference>
<feature type="domain" description="HTH lysR-type" evidence="5">
    <location>
        <begin position="1"/>
        <end position="58"/>
    </location>
</feature>
<proteinExistence type="inferred from homology"/>
<gene>
    <name evidence="6" type="ORF">SAMN04488079_12414</name>
</gene>
<accession>A0A1I4C402</accession>
<dbReference type="RefSeq" id="WP_091716071.1">
    <property type="nucleotide sequence ID" value="NZ_FOSH01000024.1"/>
</dbReference>
<dbReference type="InterPro" id="IPR000847">
    <property type="entry name" value="LysR_HTH_N"/>
</dbReference>
<dbReference type="PROSITE" id="PS50931">
    <property type="entry name" value="HTH_LYSR"/>
    <property type="match status" value="1"/>
</dbReference>
<evidence type="ECO:0000313" key="6">
    <source>
        <dbReference type="EMBL" id="SFK75503.1"/>
    </source>
</evidence>
<dbReference type="InterPro" id="IPR036388">
    <property type="entry name" value="WH-like_DNA-bd_sf"/>
</dbReference>
<comment type="similarity">
    <text evidence="1">Belongs to the LysR transcriptional regulatory family.</text>
</comment>
<dbReference type="InterPro" id="IPR036390">
    <property type="entry name" value="WH_DNA-bd_sf"/>
</dbReference>
<evidence type="ECO:0000256" key="2">
    <source>
        <dbReference type="ARBA" id="ARBA00023015"/>
    </source>
</evidence>
<dbReference type="PANTHER" id="PTHR30579">
    <property type="entry name" value="TRANSCRIPTIONAL REGULATOR"/>
    <property type="match status" value="1"/>
</dbReference>
<dbReference type="Proteomes" id="UP000198924">
    <property type="component" value="Unassembled WGS sequence"/>
</dbReference>
<dbReference type="GO" id="GO:0003677">
    <property type="term" value="F:DNA binding"/>
    <property type="evidence" value="ECO:0007669"/>
    <property type="project" value="UniProtKB-KW"/>
</dbReference>
<dbReference type="InterPro" id="IPR005119">
    <property type="entry name" value="LysR_subst-bd"/>
</dbReference>
<dbReference type="SUPFAM" id="SSF53850">
    <property type="entry name" value="Periplasmic binding protein-like II"/>
    <property type="match status" value="1"/>
</dbReference>
<name>A0A1I4C402_9GAMM</name>
<sequence length="280" mass="31714">MDVSLARTFLEIVRSGSFISAAEKLHVTQTTVTARIHNLEGQLGCKLFVRNRSGASLTSNGVRFVEHATKMVQSWELAKRDLPLPEGVQNVLNIGSEVSLWSPLVLQWLNALNITESEVAIRAEIGERQSLMEQLENGVLDIILVHQPEYWPGVQVEQLLEEKLIHVSSVDNPQPYVYVDWGDDFRRQHDVALPELARAQLTISLGPLALHYILTNGGSGYFRTRVVEHHIKAGLLKHNEHYPEFTFPVFVLYKQADKQRYSSQLNALFESSKIQSPWLP</sequence>
<dbReference type="PANTHER" id="PTHR30579:SF8">
    <property type="entry name" value="HTH-TYPE TRANSCRIPTIONAL REGULATOR HDFR"/>
    <property type="match status" value="1"/>
</dbReference>
<keyword evidence="4" id="KW-0804">Transcription</keyword>
<dbReference type="Gene3D" id="1.10.10.10">
    <property type="entry name" value="Winged helix-like DNA-binding domain superfamily/Winged helix DNA-binding domain"/>
    <property type="match status" value="1"/>
</dbReference>
<dbReference type="Pfam" id="PF03466">
    <property type="entry name" value="LysR_substrate"/>
    <property type="match status" value="1"/>
</dbReference>
<evidence type="ECO:0000313" key="7">
    <source>
        <dbReference type="Proteomes" id="UP000198924"/>
    </source>
</evidence>
<dbReference type="FunFam" id="1.10.10.10:FF:000001">
    <property type="entry name" value="LysR family transcriptional regulator"/>
    <property type="match status" value="1"/>
</dbReference>
<keyword evidence="3 6" id="KW-0238">DNA-binding</keyword>
<organism evidence="6 7">
    <name type="scientific">Methylophaga sulfidovorans</name>
    <dbReference type="NCBI Taxonomy" id="45496"/>
    <lineage>
        <taxon>Bacteria</taxon>
        <taxon>Pseudomonadati</taxon>
        <taxon>Pseudomonadota</taxon>
        <taxon>Gammaproteobacteria</taxon>
        <taxon>Thiotrichales</taxon>
        <taxon>Piscirickettsiaceae</taxon>
        <taxon>Methylophaga</taxon>
    </lineage>
</organism>
<reference evidence="7" key="1">
    <citation type="submission" date="2016-10" db="EMBL/GenBank/DDBJ databases">
        <authorList>
            <person name="Varghese N."/>
            <person name="Submissions S."/>
        </authorList>
    </citation>
    <scope>NUCLEOTIDE SEQUENCE [LARGE SCALE GENOMIC DNA]</scope>
    <source>
        <strain evidence="7">DSM 11578</strain>
    </source>
</reference>
<keyword evidence="7" id="KW-1185">Reference proteome</keyword>
<evidence type="ECO:0000259" key="5">
    <source>
        <dbReference type="PROSITE" id="PS50931"/>
    </source>
</evidence>